<dbReference type="CDD" id="cd02440">
    <property type="entry name" value="AdoMet_MTases"/>
    <property type="match status" value="1"/>
</dbReference>
<dbReference type="OrthoDB" id="9801609at2"/>
<dbReference type="Pfam" id="PF13649">
    <property type="entry name" value="Methyltransf_25"/>
    <property type="match status" value="1"/>
</dbReference>
<sequence>MSLLLKFKIGIARVPFLGPFIRQTYQLATAPLALARSARTELPRLGNDLSDVAERLTRVEYELRDLKAMIDSEIRSVIDPRIIDQRFAELRAHADASVQTSVGQTVQRLDLRMQGLEQRTAEVMDRGDHEWGASRRSYTELAHRLSLLLEDVRKLPAGSSRPELQEKMAGTPDPLLTTFYATFEDRFRGSREDIRERVSVFLPEAQEAVKIAAGAGPIVDLGCGRGEWLEVLSRAGIRCLGVDNNEAQLASARAHGLPVLNADALAWLKEQPPASVPMISAFHLIEHLPFPVLTEFASEVMRVLTPGGLALFETPNPESLLVGAFSFHLDPTHIKPLPPELTTCLMEVLGFTPVTIRPLHPHPWRDRYLREKSLPPDVARLLFGPRDYAVLARKPGV</sequence>
<dbReference type="InterPro" id="IPR041698">
    <property type="entry name" value="Methyltransf_25"/>
</dbReference>
<keyword evidence="4" id="KW-1185">Reference proteome</keyword>
<organism evidence="3 4">
    <name type="scientific">Chelatococcus asaccharovorans</name>
    <dbReference type="NCBI Taxonomy" id="28210"/>
    <lineage>
        <taxon>Bacteria</taxon>
        <taxon>Pseudomonadati</taxon>
        <taxon>Pseudomonadota</taxon>
        <taxon>Alphaproteobacteria</taxon>
        <taxon>Hyphomicrobiales</taxon>
        <taxon>Chelatococcaceae</taxon>
        <taxon>Chelatococcus</taxon>
    </lineage>
</organism>
<dbReference type="AlphaFoldDB" id="A0A2V3U6F5"/>
<keyword evidence="1 3" id="KW-0808">Transferase</keyword>
<evidence type="ECO:0000256" key="1">
    <source>
        <dbReference type="ARBA" id="ARBA00022679"/>
    </source>
</evidence>
<protein>
    <submittedName>
        <fullName evidence="3">Methyltransferase family protein</fullName>
    </submittedName>
</protein>
<dbReference type="PANTHER" id="PTHR43861">
    <property type="entry name" value="TRANS-ACONITATE 2-METHYLTRANSFERASE-RELATED"/>
    <property type="match status" value="1"/>
</dbReference>
<dbReference type="Proteomes" id="UP000248021">
    <property type="component" value="Unassembled WGS sequence"/>
</dbReference>
<dbReference type="Gene3D" id="3.40.50.150">
    <property type="entry name" value="Vaccinia Virus protein VP39"/>
    <property type="match status" value="1"/>
</dbReference>
<accession>A0A2V3U6F5</accession>
<evidence type="ECO:0000259" key="2">
    <source>
        <dbReference type="Pfam" id="PF13649"/>
    </source>
</evidence>
<comment type="caution">
    <text evidence="3">The sequence shown here is derived from an EMBL/GenBank/DDBJ whole genome shotgun (WGS) entry which is preliminary data.</text>
</comment>
<keyword evidence="3" id="KW-0489">Methyltransferase</keyword>
<name>A0A2V3U6F5_9HYPH</name>
<dbReference type="GO" id="GO:0008168">
    <property type="term" value="F:methyltransferase activity"/>
    <property type="evidence" value="ECO:0007669"/>
    <property type="project" value="UniProtKB-KW"/>
</dbReference>
<gene>
    <name evidence="3" type="ORF">C7450_106260</name>
</gene>
<dbReference type="EMBL" id="QJJK01000006">
    <property type="protein sequence ID" value="PXW58084.1"/>
    <property type="molecule type" value="Genomic_DNA"/>
</dbReference>
<dbReference type="InterPro" id="IPR029063">
    <property type="entry name" value="SAM-dependent_MTases_sf"/>
</dbReference>
<evidence type="ECO:0000313" key="3">
    <source>
        <dbReference type="EMBL" id="PXW58084.1"/>
    </source>
</evidence>
<dbReference type="PANTHER" id="PTHR43861:SF3">
    <property type="entry name" value="PUTATIVE (AFU_ORTHOLOGUE AFUA_2G14390)-RELATED"/>
    <property type="match status" value="1"/>
</dbReference>
<reference evidence="3 4" key="1">
    <citation type="submission" date="2018-05" db="EMBL/GenBank/DDBJ databases">
        <title>Genomic Encyclopedia of Type Strains, Phase IV (KMG-IV): sequencing the most valuable type-strain genomes for metagenomic binning, comparative biology and taxonomic classification.</title>
        <authorList>
            <person name="Goeker M."/>
        </authorList>
    </citation>
    <scope>NUCLEOTIDE SEQUENCE [LARGE SCALE GENOMIC DNA]</scope>
    <source>
        <strain evidence="3 4">DSM 6462</strain>
    </source>
</reference>
<dbReference type="GO" id="GO:0032259">
    <property type="term" value="P:methylation"/>
    <property type="evidence" value="ECO:0007669"/>
    <property type="project" value="UniProtKB-KW"/>
</dbReference>
<evidence type="ECO:0000313" key="4">
    <source>
        <dbReference type="Proteomes" id="UP000248021"/>
    </source>
</evidence>
<dbReference type="RefSeq" id="WP_146227350.1">
    <property type="nucleotide sequence ID" value="NZ_CAKNFM010000006.1"/>
</dbReference>
<dbReference type="SUPFAM" id="SSF53335">
    <property type="entry name" value="S-adenosyl-L-methionine-dependent methyltransferases"/>
    <property type="match status" value="1"/>
</dbReference>
<proteinExistence type="predicted"/>
<feature type="domain" description="Methyltransferase" evidence="2">
    <location>
        <begin position="218"/>
        <end position="308"/>
    </location>
</feature>